<dbReference type="Pfam" id="PF14610">
    <property type="entry name" value="Psg1"/>
    <property type="match status" value="1"/>
</dbReference>
<keyword evidence="1" id="KW-0472">Membrane</keyword>
<dbReference type="RefSeq" id="XP_013025272.1">
    <property type="nucleotide sequence ID" value="XM_013169818.1"/>
</dbReference>
<keyword evidence="4" id="KW-1185">Reference proteome</keyword>
<evidence type="ECO:0000256" key="1">
    <source>
        <dbReference type="SAM" id="Phobius"/>
    </source>
</evidence>
<dbReference type="EMBL" id="KE546994">
    <property type="protein sequence ID" value="EPY49934.1"/>
    <property type="molecule type" value="Genomic_DNA"/>
</dbReference>
<protein>
    <submittedName>
        <fullName evidence="3">Fungal protein</fullName>
    </submittedName>
</protein>
<sequence length="289" mass="33260">MKNLISICSILAYFVHYCYAATATSKSEALPPGATATKVYTITSGTHVVGTETTMYQPYRTYKGLPTDAYYNCHPQKYFQSNMPICFPTPDSRWVKGKPYRVSWDPYYFGVDELRLVLSYQNHSGLIAIDKKIKNKDGEISIKASDKWLHDDFVQNMTVNLITNNEGNATFVSGPNITLVKSLDPHELYMEDQEFYAPKRNLKAAIAVPSIFLGIILMLLLYHTYRRDTWRIFVAKMRIRSSNAGYGIRRSKRQRMRGRPTVGLASRSELVYDDSEDEEYFNPQLKKMY</sequence>
<evidence type="ECO:0000256" key="2">
    <source>
        <dbReference type="SAM" id="SignalP"/>
    </source>
</evidence>
<keyword evidence="1" id="KW-0812">Transmembrane</keyword>
<evidence type="ECO:0000313" key="4">
    <source>
        <dbReference type="Proteomes" id="UP000015464"/>
    </source>
</evidence>
<name>S9VUT8_SCHCR</name>
<dbReference type="AlphaFoldDB" id="S9VUT8"/>
<dbReference type="OMA" id="YNCHPQK"/>
<proteinExistence type="predicted"/>
<dbReference type="eggNOG" id="ENOG502SBE4">
    <property type="taxonomic scope" value="Eukaryota"/>
</dbReference>
<dbReference type="InterPro" id="IPR028000">
    <property type="entry name" value="Pma1"/>
</dbReference>
<dbReference type="Proteomes" id="UP000015464">
    <property type="component" value="Unassembled WGS sequence"/>
</dbReference>
<feature type="transmembrane region" description="Helical" evidence="1">
    <location>
        <begin position="204"/>
        <end position="222"/>
    </location>
</feature>
<keyword evidence="2" id="KW-0732">Signal</keyword>
<feature type="signal peptide" evidence="2">
    <location>
        <begin position="1"/>
        <end position="20"/>
    </location>
</feature>
<accession>S9VUT8</accession>
<keyword evidence="1" id="KW-1133">Transmembrane helix</keyword>
<organism evidence="3 4">
    <name type="scientific">Schizosaccharomyces cryophilus (strain OY26 / ATCC MYA-4695 / CBS 11777 / NBRC 106824 / NRRL Y48691)</name>
    <name type="common">Fission yeast</name>
    <dbReference type="NCBI Taxonomy" id="653667"/>
    <lineage>
        <taxon>Eukaryota</taxon>
        <taxon>Fungi</taxon>
        <taxon>Dikarya</taxon>
        <taxon>Ascomycota</taxon>
        <taxon>Taphrinomycotina</taxon>
        <taxon>Schizosaccharomycetes</taxon>
        <taxon>Schizosaccharomycetales</taxon>
        <taxon>Schizosaccharomycetaceae</taxon>
        <taxon>Schizosaccharomyces</taxon>
    </lineage>
</organism>
<feature type="chain" id="PRO_5004572188" evidence="2">
    <location>
        <begin position="21"/>
        <end position="289"/>
    </location>
</feature>
<dbReference type="GeneID" id="25037720"/>
<dbReference type="HOGENOM" id="CLU_980578_0_0_1"/>
<evidence type="ECO:0000313" key="3">
    <source>
        <dbReference type="EMBL" id="EPY49934.1"/>
    </source>
</evidence>
<dbReference type="OrthoDB" id="4084551at2759"/>
<reference evidence="3 4" key="1">
    <citation type="journal article" date="2011" name="Science">
        <title>Comparative functional genomics of the fission yeasts.</title>
        <authorList>
            <person name="Rhind N."/>
            <person name="Chen Z."/>
            <person name="Yassour M."/>
            <person name="Thompson D.A."/>
            <person name="Haas B.J."/>
            <person name="Habib N."/>
            <person name="Wapinski I."/>
            <person name="Roy S."/>
            <person name="Lin M.F."/>
            <person name="Heiman D.I."/>
            <person name="Young S.K."/>
            <person name="Furuya K."/>
            <person name="Guo Y."/>
            <person name="Pidoux A."/>
            <person name="Chen H.M."/>
            <person name="Robbertse B."/>
            <person name="Goldberg J.M."/>
            <person name="Aoki K."/>
            <person name="Bayne E.H."/>
            <person name="Berlin A.M."/>
            <person name="Desjardins C.A."/>
            <person name="Dobbs E."/>
            <person name="Dukaj L."/>
            <person name="Fan L."/>
            <person name="FitzGerald M.G."/>
            <person name="French C."/>
            <person name="Gujja S."/>
            <person name="Hansen K."/>
            <person name="Keifenheim D."/>
            <person name="Levin J.Z."/>
            <person name="Mosher R.A."/>
            <person name="Mueller C.A."/>
            <person name="Pfiffner J."/>
            <person name="Priest M."/>
            <person name="Russ C."/>
            <person name="Smialowska A."/>
            <person name="Swoboda P."/>
            <person name="Sykes S.M."/>
            <person name="Vaughn M."/>
            <person name="Vengrova S."/>
            <person name="Yoder R."/>
            <person name="Zeng Q."/>
            <person name="Allshire R."/>
            <person name="Baulcombe D."/>
            <person name="Birren B.W."/>
            <person name="Brown W."/>
            <person name="Ekwall K."/>
            <person name="Kellis M."/>
            <person name="Leatherwood J."/>
            <person name="Levin H."/>
            <person name="Margalit H."/>
            <person name="Martienssen R."/>
            <person name="Nieduszynski C.A."/>
            <person name="Spatafora J.W."/>
            <person name="Friedman N."/>
            <person name="Dalgaard J.Z."/>
            <person name="Baumann P."/>
            <person name="Niki H."/>
            <person name="Regev A."/>
            <person name="Nusbaum C."/>
        </authorList>
    </citation>
    <scope>NUCLEOTIDE SEQUENCE [LARGE SCALE GENOMIC DNA]</scope>
    <source>
        <strain evidence="4">OY26 / ATCC MYA-4695 / CBS 11777 / NBRC 106824 / NRRL Y48691</strain>
    </source>
</reference>
<gene>
    <name evidence="3" type="ORF">SPOG_03403</name>
</gene>